<comment type="similarity">
    <text evidence="6">Belongs to the ABC-4 integral membrane protein family.</text>
</comment>
<evidence type="ECO:0000256" key="2">
    <source>
        <dbReference type="ARBA" id="ARBA00022475"/>
    </source>
</evidence>
<keyword evidence="5 7" id="KW-0472">Membrane</keyword>
<evidence type="ECO:0000259" key="8">
    <source>
        <dbReference type="Pfam" id="PF02687"/>
    </source>
</evidence>
<evidence type="ECO:0000256" key="7">
    <source>
        <dbReference type="SAM" id="Phobius"/>
    </source>
</evidence>
<evidence type="ECO:0000256" key="3">
    <source>
        <dbReference type="ARBA" id="ARBA00022692"/>
    </source>
</evidence>
<name>A0A7C4GG89_UNCW3</name>
<evidence type="ECO:0000313" key="10">
    <source>
        <dbReference type="EMBL" id="HGK28018.1"/>
    </source>
</evidence>
<feature type="transmembrane region" description="Helical" evidence="7">
    <location>
        <begin position="375"/>
        <end position="395"/>
    </location>
</feature>
<dbReference type="AlphaFoldDB" id="A0A7C4GG89"/>
<feature type="transmembrane region" description="Helical" evidence="7">
    <location>
        <begin position="333"/>
        <end position="355"/>
    </location>
</feature>
<accession>A0A7C4GG89</accession>
<comment type="subcellular location">
    <subcellularLocation>
        <location evidence="1">Cell membrane</location>
        <topology evidence="1">Multi-pass membrane protein</topology>
    </subcellularLocation>
</comment>
<feature type="domain" description="MacB-like periplasmic core" evidence="9">
    <location>
        <begin position="21"/>
        <end position="251"/>
    </location>
</feature>
<gene>
    <name evidence="10" type="ORF">ENS41_03600</name>
</gene>
<evidence type="ECO:0000256" key="5">
    <source>
        <dbReference type="ARBA" id="ARBA00023136"/>
    </source>
</evidence>
<comment type="caution">
    <text evidence="10">The sequence shown here is derived from an EMBL/GenBank/DDBJ whole genome shotgun (WGS) entry which is preliminary data.</text>
</comment>
<keyword evidence="3 7" id="KW-0812">Transmembrane</keyword>
<dbReference type="GO" id="GO:0005886">
    <property type="term" value="C:plasma membrane"/>
    <property type="evidence" value="ECO:0007669"/>
    <property type="project" value="UniProtKB-SubCell"/>
</dbReference>
<dbReference type="InterPro" id="IPR050250">
    <property type="entry name" value="Macrolide_Exporter_MacB"/>
</dbReference>
<dbReference type="InterPro" id="IPR025857">
    <property type="entry name" value="MacB_PCD"/>
</dbReference>
<reference evidence="10" key="1">
    <citation type="journal article" date="2020" name="mSystems">
        <title>Genome- and Community-Level Interaction Insights into Carbon Utilization and Element Cycling Functions of Hydrothermarchaeota in Hydrothermal Sediment.</title>
        <authorList>
            <person name="Zhou Z."/>
            <person name="Liu Y."/>
            <person name="Xu W."/>
            <person name="Pan J."/>
            <person name="Luo Z.H."/>
            <person name="Li M."/>
        </authorList>
    </citation>
    <scope>NUCLEOTIDE SEQUENCE [LARGE SCALE GENOMIC DNA]</scope>
    <source>
        <strain evidence="10">SpSt-488</strain>
    </source>
</reference>
<organism evidence="10">
    <name type="scientific">candidate division WOR-3 bacterium</name>
    <dbReference type="NCBI Taxonomy" id="2052148"/>
    <lineage>
        <taxon>Bacteria</taxon>
        <taxon>Bacteria division WOR-3</taxon>
    </lineage>
</organism>
<dbReference type="InterPro" id="IPR003838">
    <property type="entry name" value="ABC3_permease_C"/>
</dbReference>
<dbReference type="EMBL" id="DSUT01000071">
    <property type="protein sequence ID" value="HGK28018.1"/>
    <property type="molecule type" value="Genomic_DNA"/>
</dbReference>
<dbReference type="Pfam" id="PF12704">
    <property type="entry name" value="MacB_PCD"/>
    <property type="match status" value="1"/>
</dbReference>
<proteinExistence type="inferred from homology"/>
<evidence type="ECO:0000256" key="4">
    <source>
        <dbReference type="ARBA" id="ARBA00022989"/>
    </source>
</evidence>
<evidence type="ECO:0000256" key="6">
    <source>
        <dbReference type="ARBA" id="ARBA00038076"/>
    </source>
</evidence>
<evidence type="ECO:0000256" key="1">
    <source>
        <dbReference type="ARBA" id="ARBA00004651"/>
    </source>
</evidence>
<evidence type="ECO:0000259" key="9">
    <source>
        <dbReference type="Pfam" id="PF12704"/>
    </source>
</evidence>
<feature type="transmembrane region" description="Helical" evidence="7">
    <location>
        <begin position="285"/>
        <end position="312"/>
    </location>
</feature>
<keyword evidence="4 7" id="KW-1133">Transmembrane helix</keyword>
<protein>
    <submittedName>
        <fullName evidence="10">FtsX-like permease family protein</fullName>
    </submittedName>
</protein>
<feature type="domain" description="ABC3 transporter permease C-terminal" evidence="8">
    <location>
        <begin position="292"/>
        <end position="405"/>
    </location>
</feature>
<sequence>MRPLELLKLSIETFRTHKLRSSLTVLGIIIGVMTVIAIISLIQGMNYEVERQISSLGSNTIFLQKISWGMGRLDFEELARRPDLTHADAVAIAGLPGIARVGVTRARQIPKIVWHGNKVTDVELQGTTPSFSAIHNYEVETGRFLNSDDSLRKHQVCVIGGYIIDNLFPNHNPLGKRLTIEGKSFTVVGTLVRKGSFLGQSQDNVILVPITTFEKSFSAGRGVGEIMHSLSIMIQPRRGYPVERAVDEVRELMRRRHGLAYNKPDDFGINTQDTIREIYQNITRVAYIVMIAVAAISLLVGGIGIMNIMLVAVTERTREIGLRKALGATNQNILWQFLLESVMLSLVGGAVGIAVGMGLAKLVEVLAHLKAAAPFWTIALGFGFSASVGIFFGIYPASRAAKLNPIEALRYE</sequence>
<dbReference type="PANTHER" id="PTHR30572">
    <property type="entry name" value="MEMBRANE COMPONENT OF TRANSPORTER-RELATED"/>
    <property type="match status" value="1"/>
</dbReference>
<dbReference type="GO" id="GO:0022857">
    <property type="term" value="F:transmembrane transporter activity"/>
    <property type="evidence" value="ECO:0007669"/>
    <property type="project" value="TreeGrafter"/>
</dbReference>
<dbReference type="PANTHER" id="PTHR30572:SF4">
    <property type="entry name" value="ABC TRANSPORTER PERMEASE YTRF"/>
    <property type="match status" value="1"/>
</dbReference>
<keyword evidence="2" id="KW-1003">Cell membrane</keyword>
<dbReference type="Pfam" id="PF02687">
    <property type="entry name" value="FtsX"/>
    <property type="match status" value="1"/>
</dbReference>
<feature type="transmembrane region" description="Helical" evidence="7">
    <location>
        <begin position="21"/>
        <end position="42"/>
    </location>
</feature>